<keyword evidence="5" id="KW-0479">Metal-binding</keyword>
<dbReference type="GO" id="GO:0030425">
    <property type="term" value="C:dendrite"/>
    <property type="evidence" value="ECO:0007669"/>
    <property type="project" value="TreeGrafter"/>
</dbReference>
<comment type="catalytic activity">
    <reaction evidence="5">
        <text>adenylyl-molybdopterin + molybdate = Mo-molybdopterin + AMP + H(+)</text>
        <dbReference type="Rhea" id="RHEA:35047"/>
        <dbReference type="ChEBI" id="CHEBI:15378"/>
        <dbReference type="ChEBI" id="CHEBI:36264"/>
        <dbReference type="ChEBI" id="CHEBI:62727"/>
        <dbReference type="ChEBI" id="CHEBI:71302"/>
        <dbReference type="ChEBI" id="CHEBI:456215"/>
    </reaction>
</comment>
<comment type="caution">
    <text evidence="7">The sequence shown here is derived from an EMBL/GenBank/DDBJ whole genome shotgun (WGS) entry which is preliminary data.</text>
</comment>
<dbReference type="SUPFAM" id="SSF63867">
    <property type="entry name" value="MoeA C-terminal domain-like"/>
    <property type="match status" value="1"/>
</dbReference>
<comment type="similarity">
    <text evidence="5">Belongs to the MoeA family.</text>
</comment>
<dbReference type="SUPFAM" id="SSF63882">
    <property type="entry name" value="MoeA N-terminal region -like"/>
    <property type="match status" value="1"/>
</dbReference>
<dbReference type="GO" id="GO:0097112">
    <property type="term" value="P:gamma-aminobutyric acid receptor clustering"/>
    <property type="evidence" value="ECO:0007669"/>
    <property type="project" value="TreeGrafter"/>
</dbReference>
<dbReference type="Gene3D" id="2.170.190.11">
    <property type="entry name" value="Molybdopterin biosynthesis moea protein, domain 3"/>
    <property type="match status" value="1"/>
</dbReference>
<evidence type="ECO:0000313" key="7">
    <source>
        <dbReference type="EMBL" id="KAJ8937396.1"/>
    </source>
</evidence>
<dbReference type="Pfam" id="PF03454">
    <property type="entry name" value="MoeA_C"/>
    <property type="match status" value="1"/>
</dbReference>
<dbReference type="InterPro" id="IPR008284">
    <property type="entry name" value="MoCF_biosynth_CS"/>
</dbReference>
<evidence type="ECO:0000256" key="5">
    <source>
        <dbReference type="RuleBase" id="RU365090"/>
    </source>
</evidence>
<dbReference type="SUPFAM" id="SSF53218">
    <property type="entry name" value="Molybdenum cofactor biosynthesis proteins"/>
    <property type="match status" value="2"/>
</dbReference>
<dbReference type="Gene3D" id="2.40.340.10">
    <property type="entry name" value="MoeA, C-terminal, domain IV"/>
    <property type="match status" value="1"/>
</dbReference>
<dbReference type="InterPro" id="IPR036135">
    <property type="entry name" value="MoeA_linker/N_sf"/>
</dbReference>
<proteinExistence type="inferred from homology"/>
<dbReference type="InterPro" id="IPR005110">
    <property type="entry name" value="MoeA_linker/N"/>
</dbReference>
<dbReference type="FunFam" id="3.40.980.10:FF:000001">
    <property type="entry name" value="Molybdopterin molybdenumtransferase"/>
    <property type="match status" value="1"/>
</dbReference>
<feature type="domain" description="MoaB/Mog" evidence="6">
    <location>
        <begin position="308"/>
        <end position="451"/>
    </location>
</feature>
<dbReference type="CDD" id="cd00887">
    <property type="entry name" value="MoeA"/>
    <property type="match status" value="1"/>
</dbReference>
<dbReference type="GO" id="GO:0099634">
    <property type="term" value="C:postsynaptic specialization membrane"/>
    <property type="evidence" value="ECO:0007669"/>
    <property type="project" value="GOC"/>
</dbReference>
<dbReference type="InterPro" id="IPR038987">
    <property type="entry name" value="MoeA-like"/>
</dbReference>
<dbReference type="PANTHER" id="PTHR10192:SF5">
    <property type="entry name" value="GEPHYRIN"/>
    <property type="match status" value="1"/>
</dbReference>
<dbReference type="InterPro" id="IPR005111">
    <property type="entry name" value="MoeA_C_domain_IV"/>
</dbReference>
<dbReference type="GO" id="GO:0072579">
    <property type="term" value="P:glycine receptor clustering"/>
    <property type="evidence" value="ECO:0007669"/>
    <property type="project" value="TreeGrafter"/>
</dbReference>
<dbReference type="GO" id="GO:0098970">
    <property type="term" value="P:postsynaptic neurotransmitter receptor diffusion trapping"/>
    <property type="evidence" value="ECO:0007669"/>
    <property type="project" value="TreeGrafter"/>
</dbReference>
<dbReference type="FunFam" id="2.170.190.11:FF:000001">
    <property type="entry name" value="Molybdopterin molybdenumtransferase"/>
    <property type="match status" value="1"/>
</dbReference>
<comment type="similarity">
    <text evidence="2">In the N-terminal section; belongs to the MoaB/Mog family.</text>
</comment>
<dbReference type="PANTHER" id="PTHR10192">
    <property type="entry name" value="MOLYBDOPTERIN BIOSYNTHESIS PROTEIN"/>
    <property type="match status" value="1"/>
</dbReference>
<reference evidence="7" key="1">
    <citation type="journal article" date="2023" name="Insect Mol. Biol.">
        <title>Genome sequencing provides insights into the evolution of gene families encoding plant cell wall-degrading enzymes in longhorned beetles.</title>
        <authorList>
            <person name="Shin N.R."/>
            <person name="Okamura Y."/>
            <person name="Kirsch R."/>
            <person name="Pauchet Y."/>
        </authorList>
    </citation>
    <scope>NUCLEOTIDE SEQUENCE</scope>
    <source>
        <strain evidence="7">AMC_N1</strain>
    </source>
</reference>
<protein>
    <recommendedName>
        <fullName evidence="6">MoaB/Mog domain-containing protein</fullName>
    </recommendedName>
</protein>
<dbReference type="PROSITE" id="PS01079">
    <property type="entry name" value="MOCF_BIOSYNTHESIS_2"/>
    <property type="match status" value="1"/>
</dbReference>
<keyword evidence="5" id="KW-0808">Transferase</keyword>
<dbReference type="InterPro" id="IPR001453">
    <property type="entry name" value="MoaB/Mog_dom"/>
</dbReference>
<comment type="cofactor">
    <cofactor evidence="5">
        <name>Mg(2+)</name>
        <dbReference type="ChEBI" id="CHEBI:18420"/>
    </cofactor>
</comment>
<dbReference type="Pfam" id="PF00994">
    <property type="entry name" value="MoCF_biosynth"/>
    <property type="match status" value="2"/>
</dbReference>
<comment type="similarity">
    <text evidence="3">In the C-terminal section; belongs to the MoeA family.</text>
</comment>
<feature type="non-terminal residue" evidence="7">
    <location>
        <position position="1"/>
    </location>
</feature>
<dbReference type="GO" id="GO:0007529">
    <property type="term" value="P:establishment of synaptic specificity at neuromuscular junction"/>
    <property type="evidence" value="ECO:0007669"/>
    <property type="project" value="TreeGrafter"/>
</dbReference>
<dbReference type="GO" id="GO:0005524">
    <property type="term" value="F:ATP binding"/>
    <property type="evidence" value="ECO:0007669"/>
    <property type="project" value="UniProtKB-UniRule"/>
</dbReference>
<gene>
    <name evidence="7" type="ORF">NQ318_015748</name>
</gene>
<name>A0AAV8XEJ5_9CUCU</name>
<keyword evidence="5" id="KW-0460">Magnesium</keyword>
<dbReference type="Proteomes" id="UP001162162">
    <property type="component" value="Unassembled WGS sequence"/>
</dbReference>
<dbReference type="GO" id="GO:0046872">
    <property type="term" value="F:metal ion binding"/>
    <property type="evidence" value="ECO:0007669"/>
    <property type="project" value="UniProtKB-UniRule"/>
</dbReference>
<sequence length="558" mass="60768">VIFPGGTGVSPRDVTPEATKLVIEKELPGISHAMVARSLAVTDMAMLSRAVCGFKAKTLIINLPGSAKGAVECFGFIKNSISHAVALLTDNKELVANTHRLIQGTAGESRVKLTNVADRNRKSPFPMLEVDDAVNVIIREGTPSLEIEVIPFEEAMNRILAEDIYAEEPVPAFPASIKDGYAVKASNGDGERIVRNVAAAGDQPFEEELQNGEAIRISTGAPIPPGADAVVQVEDTVIVKRSADDNQEEVIQINVIPEKGQDIRTVGSDVEKDSRVLKKYERITAAYIGVLAMLGKTEVKVVRRKTIGLLSTGNELKQPDEPLKPGQIRDCNKYTLRHLLKRYSYYSVDCGIAKDEPNCVKSALEKAFSANDIVISTGGVSMGEYDILKRVLAEDFDALIHFGRVNMKPGKPTTFATLNYEGKFKMFFGLPGNPVSCGVTCLLFVIPTLRYLERSRVYEFPVVSVQVSPGPLTNNDERPEYHRVMISRDTSGSLIAESTGNQISSRLNSLVGANGLAIVTKPVENAERCGMLLGRRGRVMTQESVPSSYQAILFDNLM</sequence>
<dbReference type="NCBIfam" id="TIGR00177">
    <property type="entry name" value="molyb_syn"/>
    <property type="match status" value="1"/>
</dbReference>
<dbReference type="EMBL" id="JAPWTK010000657">
    <property type="protein sequence ID" value="KAJ8937396.1"/>
    <property type="molecule type" value="Genomic_DNA"/>
</dbReference>
<comment type="function">
    <text evidence="5">Catalyzes two steps in the biosynthesis of the molybdenum cofactor. In the first step, molybdopterin is adenylated. Subsequently, molybdate is inserted into adenylated molybdopterin and AMP is released.</text>
</comment>
<evidence type="ECO:0000256" key="3">
    <source>
        <dbReference type="ARBA" id="ARBA00008339"/>
    </source>
</evidence>
<dbReference type="GO" id="GO:0006777">
    <property type="term" value="P:Mo-molybdopterin cofactor biosynthetic process"/>
    <property type="evidence" value="ECO:0007669"/>
    <property type="project" value="UniProtKB-UniRule"/>
</dbReference>
<evidence type="ECO:0000313" key="8">
    <source>
        <dbReference type="Proteomes" id="UP001162162"/>
    </source>
</evidence>
<comment type="pathway">
    <text evidence="1 5">Cofactor biosynthesis; molybdopterin biosynthesis.</text>
</comment>
<dbReference type="AlphaFoldDB" id="A0AAV8XEJ5"/>
<organism evidence="7 8">
    <name type="scientific">Aromia moschata</name>
    <dbReference type="NCBI Taxonomy" id="1265417"/>
    <lineage>
        <taxon>Eukaryota</taxon>
        <taxon>Metazoa</taxon>
        <taxon>Ecdysozoa</taxon>
        <taxon>Arthropoda</taxon>
        <taxon>Hexapoda</taxon>
        <taxon>Insecta</taxon>
        <taxon>Pterygota</taxon>
        <taxon>Neoptera</taxon>
        <taxon>Endopterygota</taxon>
        <taxon>Coleoptera</taxon>
        <taxon>Polyphaga</taxon>
        <taxon>Cucujiformia</taxon>
        <taxon>Chrysomeloidea</taxon>
        <taxon>Cerambycidae</taxon>
        <taxon>Cerambycinae</taxon>
        <taxon>Callichromatini</taxon>
        <taxon>Aromia</taxon>
    </lineage>
</organism>
<comment type="catalytic activity">
    <reaction evidence="5">
        <text>molybdopterin + ATP + H(+) = adenylyl-molybdopterin + diphosphate</text>
        <dbReference type="Rhea" id="RHEA:31331"/>
        <dbReference type="ChEBI" id="CHEBI:15378"/>
        <dbReference type="ChEBI" id="CHEBI:30616"/>
        <dbReference type="ChEBI" id="CHEBI:33019"/>
        <dbReference type="ChEBI" id="CHEBI:58698"/>
        <dbReference type="ChEBI" id="CHEBI:62727"/>
    </reaction>
</comment>
<evidence type="ECO:0000256" key="4">
    <source>
        <dbReference type="ARBA" id="ARBA00023150"/>
    </source>
</evidence>
<dbReference type="GO" id="GO:0061598">
    <property type="term" value="F:molybdopterin adenylyltransferase activity"/>
    <property type="evidence" value="ECO:0007669"/>
    <property type="project" value="UniProtKB-UniRule"/>
</dbReference>
<accession>A0AAV8XEJ5</accession>
<dbReference type="SMART" id="SM00852">
    <property type="entry name" value="MoCF_biosynth"/>
    <property type="match status" value="1"/>
</dbReference>
<dbReference type="GO" id="GO:0005829">
    <property type="term" value="C:cytosol"/>
    <property type="evidence" value="ECO:0007669"/>
    <property type="project" value="TreeGrafter"/>
</dbReference>
<evidence type="ECO:0000259" key="6">
    <source>
        <dbReference type="SMART" id="SM00852"/>
    </source>
</evidence>
<keyword evidence="4 5" id="KW-0501">Molybdenum cofactor biosynthesis</keyword>
<evidence type="ECO:0000256" key="1">
    <source>
        <dbReference type="ARBA" id="ARBA00005046"/>
    </source>
</evidence>
<dbReference type="GO" id="GO:0061599">
    <property type="term" value="F:molybdopterin molybdotransferase activity"/>
    <property type="evidence" value="ECO:0007669"/>
    <property type="project" value="UniProtKB-UniRule"/>
</dbReference>
<dbReference type="Gene3D" id="3.90.105.10">
    <property type="entry name" value="Molybdopterin biosynthesis moea protein, domain 2"/>
    <property type="match status" value="1"/>
</dbReference>
<dbReference type="Pfam" id="PF03453">
    <property type="entry name" value="MoeA_N"/>
    <property type="match status" value="1"/>
</dbReference>
<keyword evidence="5" id="KW-0500">Molybdenum</keyword>
<evidence type="ECO:0000256" key="2">
    <source>
        <dbReference type="ARBA" id="ARBA00007589"/>
    </source>
</evidence>
<dbReference type="InterPro" id="IPR036688">
    <property type="entry name" value="MoeA_C_domain_IV_sf"/>
</dbReference>
<keyword evidence="8" id="KW-1185">Reference proteome</keyword>
<dbReference type="Gene3D" id="3.40.980.10">
    <property type="entry name" value="MoaB/Mog-like domain"/>
    <property type="match status" value="2"/>
</dbReference>
<dbReference type="InterPro" id="IPR036425">
    <property type="entry name" value="MoaB/Mog-like_dom_sf"/>
</dbReference>